<evidence type="ECO:0000256" key="2">
    <source>
        <dbReference type="ARBA" id="ARBA00005467"/>
    </source>
</evidence>
<evidence type="ECO:0000256" key="4">
    <source>
        <dbReference type="ARBA" id="ARBA00022989"/>
    </source>
</evidence>
<evidence type="ECO:0000256" key="1">
    <source>
        <dbReference type="ARBA" id="ARBA00004141"/>
    </source>
</evidence>
<comment type="subcellular location">
    <subcellularLocation>
        <location evidence="1 6">Membrane</location>
        <topology evidence="1 6">Multi-pass membrane protein</topology>
    </subcellularLocation>
</comment>
<dbReference type="STRING" id="1611254.A0A2G5U2Z9"/>
<evidence type="ECO:0000256" key="6">
    <source>
        <dbReference type="RuleBase" id="RU361206"/>
    </source>
</evidence>
<comment type="similarity">
    <text evidence="2 6">Belongs to the TVP23 family.</text>
</comment>
<dbReference type="InterPro" id="IPR008564">
    <property type="entry name" value="TVP23-like"/>
</dbReference>
<feature type="transmembrane region" description="Helical" evidence="6">
    <location>
        <begin position="159"/>
        <end position="178"/>
    </location>
</feature>
<dbReference type="PANTHER" id="PTHR13019:SF25">
    <property type="entry name" value="GOLGI APPARATUS MEMBRANE PROTEIN TVP23 HOMOLOG"/>
    <property type="match status" value="1"/>
</dbReference>
<feature type="transmembrane region" description="Helical" evidence="6">
    <location>
        <begin position="31"/>
        <end position="52"/>
    </location>
</feature>
<keyword evidence="3 6" id="KW-0812">Transmembrane</keyword>
<keyword evidence="8" id="KW-1185">Reference proteome</keyword>
<evidence type="ECO:0000313" key="8">
    <source>
        <dbReference type="Proteomes" id="UP000230233"/>
    </source>
</evidence>
<comment type="caution">
    <text evidence="7">The sequence shown here is derived from an EMBL/GenBank/DDBJ whole genome shotgun (WGS) entry which is preliminary data.</text>
</comment>
<protein>
    <recommendedName>
        <fullName evidence="6">Golgi apparatus membrane protein TVP23 homolog</fullName>
    </recommendedName>
</protein>
<dbReference type="GO" id="GO:0000139">
    <property type="term" value="C:Golgi membrane"/>
    <property type="evidence" value="ECO:0007669"/>
    <property type="project" value="TreeGrafter"/>
</dbReference>
<proteinExistence type="inferred from homology"/>
<gene>
    <name evidence="7" type="primary">Cnig_chr_IV.g13720</name>
    <name evidence="7" type="ORF">B9Z55_013720</name>
</gene>
<feature type="transmembrane region" description="Helical" evidence="6">
    <location>
        <begin position="133"/>
        <end position="153"/>
    </location>
</feature>
<evidence type="ECO:0000313" key="7">
    <source>
        <dbReference type="EMBL" id="PIC33912.1"/>
    </source>
</evidence>
<accession>A0A2G5U2Z9</accession>
<keyword evidence="4 6" id="KW-1133">Transmembrane helix</keyword>
<dbReference type="Proteomes" id="UP000230233">
    <property type="component" value="Chromosome IV"/>
</dbReference>
<reference evidence="8" key="1">
    <citation type="submission" date="2017-10" db="EMBL/GenBank/DDBJ databases">
        <title>Rapid genome shrinkage in a self-fertile nematode reveals novel sperm competition proteins.</title>
        <authorList>
            <person name="Yin D."/>
            <person name="Schwarz E.M."/>
            <person name="Thomas C.G."/>
            <person name="Felde R.L."/>
            <person name="Korf I.F."/>
            <person name="Cutter A.D."/>
            <person name="Schartner C.M."/>
            <person name="Ralston E.J."/>
            <person name="Meyer B.J."/>
            <person name="Haag E.S."/>
        </authorList>
    </citation>
    <scope>NUCLEOTIDE SEQUENCE [LARGE SCALE GENOMIC DNA]</scope>
    <source>
        <strain evidence="8">JU1422</strain>
    </source>
</reference>
<sequence>MRTGNTTEREAPWKLEFRFDRLKPPKWKRPYLVWLHLFLKIVPLLIMLFGAPGYQYIEKGEGYLIDNIRAEFNAAIFTIAVLIDFFVTKNILGPKLTGLHHGFKMNEENKITYHFYAEKDFLTRYPAIDRDSFFTFLVLFSAIWIMPTIASIIQLSKFWIPFKILGWGSVYLNLYLFVQTRYYQQWTMPKFFAAWLHNFFMRIEYAEDDSGSSFGNAYRARY</sequence>
<dbReference type="PANTHER" id="PTHR13019">
    <property type="entry name" value="GOLGI APPARATUS MEMBRANE PROTEIN TVP23"/>
    <property type="match status" value="1"/>
</dbReference>
<evidence type="ECO:0000256" key="3">
    <source>
        <dbReference type="ARBA" id="ARBA00022692"/>
    </source>
</evidence>
<dbReference type="EMBL" id="PDUG01000004">
    <property type="protein sequence ID" value="PIC33912.1"/>
    <property type="molecule type" value="Genomic_DNA"/>
</dbReference>
<feature type="transmembrane region" description="Helical" evidence="6">
    <location>
        <begin position="72"/>
        <end position="92"/>
    </location>
</feature>
<organism evidence="7 8">
    <name type="scientific">Caenorhabditis nigoni</name>
    <dbReference type="NCBI Taxonomy" id="1611254"/>
    <lineage>
        <taxon>Eukaryota</taxon>
        <taxon>Metazoa</taxon>
        <taxon>Ecdysozoa</taxon>
        <taxon>Nematoda</taxon>
        <taxon>Chromadorea</taxon>
        <taxon>Rhabditida</taxon>
        <taxon>Rhabditina</taxon>
        <taxon>Rhabditomorpha</taxon>
        <taxon>Rhabditoidea</taxon>
        <taxon>Rhabditidae</taxon>
        <taxon>Peloderinae</taxon>
        <taxon>Caenorhabditis</taxon>
    </lineage>
</organism>
<evidence type="ECO:0000256" key="5">
    <source>
        <dbReference type="ARBA" id="ARBA00023136"/>
    </source>
</evidence>
<keyword evidence="5 6" id="KW-0472">Membrane</keyword>
<dbReference type="OrthoDB" id="5794786at2759"/>
<name>A0A2G5U2Z9_9PELO</name>
<dbReference type="GO" id="GO:0009306">
    <property type="term" value="P:protein secretion"/>
    <property type="evidence" value="ECO:0007669"/>
    <property type="project" value="TreeGrafter"/>
</dbReference>
<dbReference type="GO" id="GO:0016192">
    <property type="term" value="P:vesicle-mediated transport"/>
    <property type="evidence" value="ECO:0007669"/>
    <property type="project" value="TreeGrafter"/>
</dbReference>
<dbReference type="AlphaFoldDB" id="A0A2G5U2Z9"/>
<dbReference type="Pfam" id="PF05832">
    <property type="entry name" value="DUF846"/>
    <property type="match status" value="1"/>
</dbReference>